<name>A0A858RQX6_9BACT</name>
<evidence type="ECO:0000313" key="2">
    <source>
        <dbReference type="EMBL" id="QJE98749.1"/>
    </source>
</evidence>
<dbReference type="AlphaFoldDB" id="A0A858RQX6"/>
<dbReference type="PANTHER" id="PTHR42759:SF1">
    <property type="entry name" value="MAGNESIUM-CHELATASE SUBUNIT CHLD"/>
    <property type="match status" value="1"/>
</dbReference>
<dbReference type="InterPro" id="IPR027417">
    <property type="entry name" value="P-loop_NTPase"/>
</dbReference>
<organism evidence="2 3">
    <name type="scientific">Luteolibacter luteus</name>
    <dbReference type="NCBI Taxonomy" id="2728835"/>
    <lineage>
        <taxon>Bacteria</taxon>
        <taxon>Pseudomonadati</taxon>
        <taxon>Verrucomicrobiota</taxon>
        <taxon>Verrucomicrobiia</taxon>
        <taxon>Verrucomicrobiales</taxon>
        <taxon>Verrucomicrobiaceae</taxon>
        <taxon>Luteolibacter</taxon>
    </lineage>
</organism>
<accession>A0A858RQX6</accession>
<dbReference type="InterPro" id="IPR001270">
    <property type="entry name" value="ClpA/B"/>
</dbReference>
<keyword evidence="3" id="KW-1185">Reference proteome</keyword>
<dbReference type="PANTHER" id="PTHR42759">
    <property type="entry name" value="MOXR FAMILY PROTEIN"/>
    <property type="match status" value="1"/>
</dbReference>
<gene>
    <name evidence="2" type="ORF">HHL09_24205</name>
</gene>
<sequence length="338" mass="37206">MEYASETEVISAGKHIRSLSAALNQVLFGQEELIDLVLTGVLARGHILLEGLPGLGKTELVKGLSKTLRLETKRVQFTPDLLPGDITGNPVLQEIDGRRAFVFQPGPLFTNIVLADEINRASPKTQSALLEAMQERRVTVLGETHDLPRPFFVLATQNPIELEGTYPLPEAQLDRFLFKLEVMRNNVDTLERIVTQRELGTEPVVDSIMDASTLDEVLNLVRRIYLPDVVANYIARLVDATHPGQSNAARGIRYGASPRAALSLASAAKARALMNERPHASFEDVRFVAPAVLRHRIVLEYNARVEGLTNNDIVRALIEEVPFQGGATPKTLKPVTTA</sequence>
<dbReference type="Pfam" id="PF07726">
    <property type="entry name" value="AAA_3"/>
    <property type="match status" value="1"/>
</dbReference>
<protein>
    <submittedName>
        <fullName evidence="2">AAA domain-containing protein</fullName>
    </submittedName>
</protein>
<feature type="domain" description="AAA+ ATPase" evidence="1">
    <location>
        <begin position="43"/>
        <end position="188"/>
    </location>
</feature>
<dbReference type="Pfam" id="PF17863">
    <property type="entry name" value="AAA_lid_2"/>
    <property type="match status" value="1"/>
</dbReference>
<dbReference type="RefSeq" id="WP_169457236.1">
    <property type="nucleotide sequence ID" value="NZ_CP051774.1"/>
</dbReference>
<evidence type="ECO:0000313" key="3">
    <source>
        <dbReference type="Proteomes" id="UP000501812"/>
    </source>
</evidence>
<dbReference type="Gene3D" id="3.40.50.300">
    <property type="entry name" value="P-loop containing nucleotide triphosphate hydrolases"/>
    <property type="match status" value="1"/>
</dbReference>
<proteinExistence type="predicted"/>
<dbReference type="InterPro" id="IPR011703">
    <property type="entry name" value="ATPase_AAA-3"/>
</dbReference>
<dbReference type="InterPro" id="IPR041628">
    <property type="entry name" value="ChlI/MoxR_AAA_lid"/>
</dbReference>
<dbReference type="KEGG" id="luo:HHL09_24205"/>
<reference evidence="2 3" key="1">
    <citation type="submission" date="2020-04" db="EMBL/GenBank/DDBJ databases">
        <title>Luteolibacter sp. G-1-1-1 isolated from soil.</title>
        <authorList>
            <person name="Dahal R.H."/>
        </authorList>
    </citation>
    <scope>NUCLEOTIDE SEQUENCE [LARGE SCALE GENOMIC DNA]</scope>
    <source>
        <strain evidence="2 3">G-1-1-1</strain>
    </source>
</reference>
<dbReference type="EMBL" id="CP051774">
    <property type="protein sequence ID" value="QJE98749.1"/>
    <property type="molecule type" value="Genomic_DNA"/>
</dbReference>
<dbReference type="InterPro" id="IPR050764">
    <property type="entry name" value="CbbQ/NirQ/NorQ/GpvN"/>
</dbReference>
<dbReference type="SUPFAM" id="SSF52540">
    <property type="entry name" value="P-loop containing nucleoside triphosphate hydrolases"/>
    <property type="match status" value="1"/>
</dbReference>
<dbReference type="Proteomes" id="UP000501812">
    <property type="component" value="Chromosome"/>
</dbReference>
<dbReference type="GO" id="GO:0005524">
    <property type="term" value="F:ATP binding"/>
    <property type="evidence" value="ECO:0007669"/>
    <property type="project" value="InterPro"/>
</dbReference>
<dbReference type="Gene3D" id="1.10.8.80">
    <property type="entry name" value="Magnesium chelatase subunit I, C-Terminal domain"/>
    <property type="match status" value="1"/>
</dbReference>
<evidence type="ECO:0000259" key="1">
    <source>
        <dbReference type="SMART" id="SM00382"/>
    </source>
</evidence>
<dbReference type="GO" id="GO:0016887">
    <property type="term" value="F:ATP hydrolysis activity"/>
    <property type="evidence" value="ECO:0007669"/>
    <property type="project" value="InterPro"/>
</dbReference>
<dbReference type="PIRSF" id="PIRSF002849">
    <property type="entry name" value="AAA_ATPase_chaperone_MoxR_prd"/>
    <property type="match status" value="1"/>
</dbReference>
<dbReference type="SMART" id="SM00382">
    <property type="entry name" value="AAA"/>
    <property type="match status" value="1"/>
</dbReference>
<dbReference type="CDD" id="cd00009">
    <property type="entry name" value="AAA"/>
    <property type="match status" value="1"/>
</dbReference>
<dbReference type="InterPro" id="IPR003593">
    <property type="entry name" value="AAA+_ATPase"/>
</dbReference>
<dbReference type="PRINTS" id="PR00300">
    <property type="entry name" value="CLPPROTEASEA"/>
</dbReference>